<dbReference type="InterPro" id="IPR020625">
    <property type="entry name" value="Schiff_base-form_aldolases_AS"/>
</dbReference>
<dbReference type="PANTHER" id="PTHR12128:SF66">
    <property type="entry name" value="4-HYDROXY-2-OXOGLUTARATE ALDOLASE, MITOCHONDRIAL"/>
    <property type="match status" value="1"/>
</dbReference>
<dbReference type="InterPro" id="IPR013785">
    <property type="entry name" value="Aldolase_TIM"/>
</dbReference>
<name>A0A927MC35_9ACTN</name>
<reference evidence="7" key="1">
    <citation type="submission" date="2020-10" db="EMBL/GenBank/DDBJ databases">
        <title>Sequencing the genomes of 1000 actinobacteria strains.</title>
        <authorList>
            <person name="Klenk H.-P."/>
        </authorList>
    </citation>
    <scope>NUCLEOTIDE SEQUENCE</scope>
    <source>
        <strain evidence="7">DSM 46832</strain>
    </source>
</reference>
<dbReference type="PIRSF" id="PIRSF001365">
    <property type="entry name" value="DHDPS"/>
    <property type="match status" value="1"/>
</dbReference>
<dbReference type="PROSITE" id="PS00666">
    <property type="entry name" value="DHDPS_2"/>
    <property type="match status" value="1"/>
</dbReference>
<evidence type="ECO:0000256" key="2">
    <source>
        <dbReference type="ARBA" id="ARBA00023239"/>
    </source>
</evidence>
<dbReference type="Gene3D" id="3.20.20.70">
    <property type="entry name" value="Aldolase class I"/>
    <property type="match status" value="1"/>
</dbReference>
<dbReference type="EMBL" id="JADBEB010000001">
    <property type="protein sequence ID" value="MBE1491734.1"/>
    <property type="molecule type" value="Genomic_DNA"/>
</dbReference>
<keyword evidence="8" id="KW-1185">Reference proteome</keyword>
<feature type="binding site" evidence="6">
    <location>
        <position position="46"/>
    </location>
    <ligand>
        <name>pyruvate</name>
        <dbReference type="ChEBI" id="CHEBI:15361"/>
    </ligand>
</feature>
<sequence length="302" mass="30468">MTLTGLYVPLITPFDDSGAVALDVLEGLAHQVLESGASGLVALGTTAEPGSLSTAEQDAVVEVAARACRERGAQLLVGAHDPQALRGLAGRPEVVAALTSVPPFVRPGAAGVLAHFTHLAATSPVPLVVYDVPRRTGQYLPVETLRQLAGLPGVLGLKYAPDGINADTVALFADPPAGLAILGGDDAFVSAVLALGAHGAIMASAHLATADYARLITLWQAGDVAAARTLGGRLSLLSTALFAEPNPTVVKAVLHAQGRIPSAAVRLPLLPARPESTATAYGHLDALASVGSGVAADPGSRP</sequence>
<accession>A0A927MC35</accession>
<protein>
    <submittedName>
        <fullName evidence="7">4-hydroxy-tetrahydrodipicolinate synthase</fullName>
        <ecNumber evidence="7">4.3.3.7</ecNumber>
    </submittedName>
</protein>
<comment type="caution">
    <text evidence="7">The sequence shown here is derived from an EMBL/GenBank/DDBJ whole genome shotgun (WGS) entry which is preliminary data.</text>
</comment>
<dbReference type="Pfam" id="PF00701">
    <property type="entry name" value="DHDPS"/>
    <property type="match status" value="1"/>
</dbReference>
<evidence type="ECO:0000313" key="8">
    <source>
        <dbReference type="Proteomes" id="UP000649753"/>
    </source>
</evidence>
<feature type="binding site" evidence="6">
    <location>
        <position position="201"/>
    </location>
    <ligand>
        <name>pyruvate</name>
        <dbReference type="ChEBI" id="CHEBI:15361"/>
    </ligand>
</feature>
<evidence type="ECO:0000256" key="1">
    <source>
        <dbReference type="ARBA" id="ARBA00007592"/>
    </source>
</evidence>
<dbReference type="InterPro" id="IPR002220">
    <property type="entry name" value="DapA-like"/>
</dbReference>
<evidence type="ECO:0000313" key="7">
    <source>
        <dbReference type="EMBL" id="MBE1491734.1"/>
    </source>
</evidence>
<feature type="active site" description="Proton donor/acceptor" evidence="5">
    <location>
        <position position="130"/>
    </location>
</feature>
<dbReference type="Proteomes" id="UP000649753">
    <property type="component" value="Unassembled WGS sequence"/>
</dbReference>
<dbReference type="GO" id="GO:0044281">
    <property type="term" value="P:small molecule metabolic process"/>
    <property type="evidence" value="ECO:0007669"/>
    <property type="project" value="UniProtKB-ARBA"/>
</dbReference>
<dbReference type="PANTHER" id="PTHR12128">
    <property type="entry name" value="DIHYDRODIPICOLINATE SYNTHASE"/>
    <property type="match status" value="1"/>
</dbReference>
<dbReference type="EC" id="4.3.3.7" evidence="7"/>
<dbReference type="RefSeq" id="WP_192770746.1">
    <property type="nucleotide sequence ID" value="NZ_JADBEB010000001.1"/>
</dbReference>
<evidence type="ECO:0000256" key="5">
    <source>
        <dbReference type="PIRSR" id="PIRSR001365-1"/>
    </source>
</evidence>
<feature type="active site" description="Schiff-base intermediate with substrate" evidence="5">
    <location>
        <position position="158"/>
    </location>
</feature>
<evidence type="ECO:0000256" key="6">
    <source>
        <dbReference type="PIRSR" id="PIRSR001365-2"/>
    </source>
</evidence>
<evidence type="ECO:0000256" key="4">
    <source>
        <dbReference type="PIRNR" id="PIRNR001365"/>
    </source>
</evidence>
<comment type="similarity">
    <text evidence="1 4">Belongs to the DapA family.</text>
</comment>
<evidence type="ECO:0000256" key="3">
    <source>
        <dbReference type="ARBA" id="ARBA00023270"/>
    </source>
</evidence>
<dbReference type="GO" id="GO:0008840">
    <property type="term" value="F:4-hydroxy-tetrahydrodipicolinate synthase activity"/>
    <property type="evidence" value="ECO:0007669"/>
    <property type="project" value="UniProtKB-EC"/>
</dbReference>
<organism evidence="7 8">
    <name type="scientific">Plantactinospora soyae</name>
    <dbReference type="NCBI Taxonomy" id="1544732"/>
    <lineage>
        <taxon>Bacteria</taxon>
        <taxon>Bacillati</taxon>
        <taxon>Actinomycetota</taxon>
        <taxon>Actinomycetes</taxon>
        <taxon>Micromonosporales</taxon>
        <taxon>Micromonosporaceae</taxon>
        <taxon>Plantactinospora</taxon>
    </lineage>
</organism>
<dbReference type="SUPFAM" id="SSF51569">
    <property type="entry name" value="Aldolase"/>
    <property type="match status" value="1"/>
</dbReference>
<dbReference type="SMART" id="SM01130">
    <property type="entry name" value="DHDPS"/>
    <property type="match status" value="1"/>
</dbReference>
<dbReference type="PRINTS" id="PR00146">
    <property type="entry name" value="DHPICSNTHASE"/>
</dbReference>
<dbReference type="AlphaFoldDB" id="A0A927MC35"/>
<keyword evidence="2 4" id="KW-0456">Lyase</keyword>
<gene>
    <name evidence="7" type="ORF">H4W31_007372</name>
</gene>
<keyword evidence="3" id="KW-0704">Schiff base</keyword>
<proteinExistence type="inferred from homology"/>